<sequence>MLEGKIDEVAVNLSLLRAEDCTLAGRVGETEKEGRKRRLPIAITFGWVSFYRSQAMFQAQQKCNEGLDYSVANREKLYIILGRYA</sequence>
<evidence type="ECO:0000313" key="2">
    <source>
        <dbReference type="Proteomes" id="UP001066276"/>
    </source>
</evidence>
<evidence type="ECO:0000313" key="1">
    <source>
        <dbReference type="EMBL" id="KAJ1104127.1"/>
    </source>
</evidence>
<keyword evidence="2" id="KW-1185">Reference proteome</keyword>
<reference evidence="1" key="1">
    <citation type="journal article" date="2022" name="bioRxiv">
        <title>Sequencing and chromosome-scale assembly of the giantPleurodeles waltlgenome.</title>
        <authorList>
            <person name="Brown T."/>
            <person name="Elewa A."/>
            <person name="Iarovenko S."/>
            <person name="Subramanian E."/>
            <person name="Araus A.J."/>
            <person name="Petzold A."/>
            <person name="Susuki M."/>
            <person name="Suzuki K.-i.T."/>
            <person name="Hayashi T."/>
            <person name="Toyoda A."/>
            <person name="Oliveira C."/>
            <person name="Osipova E."/>
            <person name="Leigh N.D."/>
            <person name="Simon A."/>
            <person name="Yun M.H."/>
        </authorList>
    </citation>
    <scope>NUCLEOTIDE SEQUENCE</scope>
    <source>
        <strain evidence="1">20211129_DDA</strain>
        <tissue evidence="1">Liver</tissue>
    </source>
</reference>
<dbReference type="AlphaFoldDB" id="A0AAV7MKT3"/>
<accession>A0AAV7MKT3</accession>
<organism evidence="1 2">
    <name type="scientific">Pleurodeles waltl</name>
    <name type="common">Iberian ribbed newt</name>
    <dbReference type="NCBI Taxonomy" id="8319"/>
    <lineage>
        <taxon>Eukaryota</taxon>
        <taxon>Metazoa</taxon>
        <taxon>Chordata</taxon>
        <taxon>Craniata</taxon>
        <taxon>Vertebrata</taxon>
        <taxon>Euteleostomi</taxon>
        <taxon>Amphibia</taxon>
        <taxon>Batrachia</taxon>
        <taxon>Caudata</taxon>
        <taxon>Salamandroidea</taxon>
        <taxon>Salamandridae</taxon>
        <taxon>Pleurodelinae</taxon>
        <taxon>Pleurodeles</taxon>
    </lineage>
</organism>
<proteinExistence type="predicted"/>
<dbReference type="Proteomes" id="UP001066276">
    <property type="component" value="Chromosome 9"/>
</dbReference>
<gene>
    <name evidence="1" type="ORF">NDU88_001542</name>
</gene>
<name>A0AAV7MKT3_PLEWA</name>
<protein>
    <submittedName>
        <fullName evidence="1">Uncharacterized protein</fullName>
    </submittedName>
</protein>
<dbReference type="EMBL" id="JANPWB010000013">
    <property type="protein sequence ID" value="KAJ1104127.1"/>
    <property type="molecule type" value="Genomic_DNA"/>
</dbReference>
<comment type="caution">
    <text evidence="1">The sequence shown here is derived from an EMBL/GenBank/DDBJ whole genome shotgun (WGS) entry which is preliminary data.</text>
</comment>